<evidence type="ECO:0000256" key="4">
    <source>
        <dbReference type="ARBA" id="ARBA00022989"/>
    </source>
</evidence>
<name>A0A3B0ZMU1_9ZZZZ</name>
<evidence type="ECO:0000259" key="7">
    <source>
        <dbReference type="Pfam" id="PF02397"/>
    </source>
</evidence>
<reference evidence="8" key="1">
    <citation type="submission" date="2018-06" db="EMBL/GenBank/DDBJ databases">
        <authorList>
            <person name="Zhirakovskaya E."/>
        </authorList>
    </citation>
    <scope>NUCLEOTIDE SEQUENCE</scope>
</reference>
<evidence type="ECO:0000256" key="2">
    <source>
        <dbReference type="ARBA" id="ARBA00022679"/>
    </source>
</evidence>
<evidence type="ECO:0000256" key="3">
    <source>
        <dbReference type="ARBA" id="ARBA00022692"/>
    </source>
</evidence>
<dbReference type="GO" id="GO:0009242">
    <property type="term" value="P:colanic acid biosynthetic process"/>
    <property type="evidence" value="ECO:0007669"/>
    <property type="project" value="TreeGrafter"/>
</dbReference>
<keyword evidence="2 8" id="KW-0808">Transferase</keyword>
<feature type="transmembrane region" description="Helical" evidence="6">
    <location>
        <begin position="49"/>
        <end position="69"/>
    </location>
</feature>
<dbReference type="NCBIfam" id="TIGR03013">
    <property type="entry name" value="EpsB_2"/>
    <property type="match status" value="1"/>
</dbReference>
<dbReference type="InterPro" id="IPR017464">
    <property type="entry name" value="Sugar_tfrase_EpsB_2"/>
</dbReference>
<dbReference type="EMBL" id="UOFQ01000201">
    <property type="protein sequence ID" value="VAW90500.1"/>
    <property type="molecule type" value="Genomic_DNA"/>
</dbReference>
<dbReference type="NCBIfam" id="TIGR03025">
    <property type="entry name" value="EPS_sugtrans"/>
    <property type="match status" value="1"/>
</dbReference>
<feature type="transmembrane region" description="Helical" evidence="6">
    <location>
        <begin position="81"/>
        <end position="103"/>
    </location>
</feature>
<dbReference type="Gene3D" id="3.40.50.720">
    <property type="entry name" value="NAD(P)-binding Rossmann-like Domain"/>
    <property type="match status" value="1"/>
</dbReference>
<dbReference type="PANTHER" id="PTHR30576">
    <property type="entry name" value="COLANIC BIOSYNTHESIS UDP-GLUCOSE LIPID CARRIER TRANSFERASE"/>
    <property type="match status" value="1"/>
</dbReference>
<keyword evidence="4 6" id="KW-1133">Transmembrane helix</keyword>
<dbReference type="PANTHER" id="PTHR30576:SF21">
    <property type="entry name" value="UDP-GLUCOSE:UNDECAPRENYL-PHOSPHATE GLUCOSE-1-PHOSPHATE TRANSFERASE"/>
    <property type="match status" value="1"/>
</dbReference>
<proteinExistence type="predicted"/>
<dbReference type="Pfam" id="PF02397">
    <property type="entry name" value="Bac_transf"/>
    <property type="match status" value="1"/>
</dbReference>
<feature type="transmembrane region" description="Helical" evidence="6">
    <location>
        <begin position="278"/>
        <end position="301"/>
    </location>
</feature>
<protein>
    <submittedName>
        <fullName evidence="8">FIG071646: Sugar transferase</fullName>
    </submittedName>
</protein>
<keyword evidence="3 6" id="KW-0812">Transmembrane</keyword>
<dbReference type="GO" id="GO:0089702">
    <property type="term" value="F:undecaprenyl-phosphate glucose phosphotransferase activity"/>
    <property type="evidence" value="ECO:0007669"/>
    <property type="project" value="TreeGrafter"/>
</dbReference>
<evidence type="ECO:0000313" key="8">
    <source>
        <dbReference type="EMBL" id="VAW90500.1"/>
    </source>
</evidence>
<feature type="transmembrane region" description="Helical" evidence="6">
    <location>
        <begin position="12"/>
        <end position="37"/>
    </location>
</feature>
<evidence type="ECO:0000256" key="1">
    <source>
        <dbReference type="ARBA" id="ARBA00004141"/>
    </source>
</evidence>
<gene>
    <name evidence="8" type="ORF">MNBD_GAMMA17-1988</name>
</gene>
<comment type="subcellular location">
    <subcellularLocation>
        <location evidence="1">Membrane</location>
        <topology evidence="1">Multi-pass membrane protein</topology>
    </subcellularLocation>
</comment>
<accession>A0A3B0ZMU1</accession>
<dbReference type="InterPro" id="IPR003362">
    <property type="entry name" value="Bact_transf"/>
</dbReference>
<dbReference type="GO" id="GO:0016020">
    <property type="term" value="C:membrane"/>
    <property type="evidence" value="ECO:0007669"/>
    <property type="project" value="UniProtKB-SubCell"/>
</dbReference>
<dbReference type="InterPro" id="IPR017475">
    <property type="entry name" value="EPS_sugar_tfrase"/>
</dbReference>
<sequence length="462" mass="52612">MVRVFRHYIPTAFLLLGGVEALVLISSVYLGALLRYLGSDSGLSYDVFFFGKALLFAVVMMSLMTFMGLYQRHMREGVEGILIRVTAGLTLGLVLLSIIYYIFPNATLGRGEFALSVVVALLSIMFVRFIFVRYVDDDSGNRRILVLGVGTRAKAINNLLRRKTDQRGFTIVGYVKFPGERVALEQNIISHDLTLLELSLKHQIDEIVVAIEDRRKSFPMHEIVDCRMSGVEVVDLLTFFERQTGKVMIDILNPSWLVFSDGFKYGALRVYSKRIFDIVACLLLLLLSLPVIIVAMIAIFLEDRGPILYRQVRVGENWKLFQVLKFRSMRVDAEGDGQAQWASKNDSRITRVGGVIRKLRIDELPQIFNVLRGDMSFVGPRPERPVFVEQLSESIDYYSERHRVKPGITGWAQICYPYGDSEKDSYEKLQFDLYYVKNYSLFLDLIILFQTAGAVLWGKGGR</sequence>
<keyword evidence="5 6" id="KW-0472">Membrane</keyword>
<evidence type="ECO:0000256" key="5">
    <source>
        <dbReference type="ARBA" id="ARBA00023136"/>
    </source>
</evidence>
<feature type="domain" description="Bacterial sugar transferase" evidence="7">
    <location>
        <begin position="273"/>
        <end position="456"/>
    </location>
</feature>
<feature type="transmembrane region" description="Helical" evidence="6">
    <location>
        <begin position="115"/>
        <end position="135"/>
    </location>
</feature>
<evidence type="ECO:0000256" key="6">
    <source>
        <dbReference type="SAM" id="Phobius"/>
    </source>
</evidence>
<organism evidence="8">
    <name type="scientific">hydrothermal vent metagenome</name>
    <dbReference type="NCBI Taxonomy" id="652676"/>
    <lineage>
        <taxon>unclassified sequences</taxon>
        <taxon>metagenomes</taxon>
        <taxon>ecological metagenomes</taxon>
    </lineage>
</organism>
<dbReference type="AlphaFoldDB" id="A0A3B0ZMU1"/>